<evidence type="ECO:0008006" key="3">
    <source>
        <dbReference type="Google" id="ProtNLM"/>
    </source>
</evidence>
<dbReference type="SUPFAM" id="SSF55729">
    <property type="entry name" value="Acyl-CoA N-acyltransferases (Nat)"/>
    <property type="match status" value="1"/>
</dbReference>
<dbReference type="PANTHER" id="PTHR41368:SF1">
    <property type="entry name" value="PROTEIN YGHO"/>
    <property type="match status" value="1"/>
</dbReference>
<evidence type="ECO:0000313" key="2">
    <source>
        <dbReference type="Proteomes" id="UP001449657"/>
    </source>
</evidence>
<accession>A0ABZ2ZBX1</accession>
<keyword evidence="2" id="KW-1185">Reference proteome</keyword>
<evidence type="ECO:0000313" key="1">
    <source>
        <dbReference type="EMBL" id="WZN48206.1"/>
    </source>
</evidence>
<dbReference type="InterPro" id="IPR039968">
    <property type="entry name" value="BcerS-like"/>
</dbReference>
<dbReference type="InterPro" id="IPR016181">
    <property type="entry name" value="Acyl_CoA_acyltransferase"/>
</dbReference>
<dbReference type="EMBL" id="CP150096">
    <property type="protein sequence ID" value="WZN48206.1"/>
    <property type="molecule type" value="Genomic_DNA"/>
</dbReference>
<reference evidence="1 2" key="1">
    <citation type="submission" date="2024-03" db="EMBL/GenBank/DDBJ databases">
        <title>Chitinophaga caseinilytica sp. nov., a casein hydrolysing bacterium isolated from forest soil.</title>
        <authorList>
            <person name="Lee D.S."/>
            <person name="Han D.M."/>
            <person name="Baek J.H."/>
            <person name="Choi D.G."/>
            <person name="Jeon J.H."/>
            <person name="Jeon C.O."/>
        </authorList>
    </citation>
    <scope>NUCLEOTIDE SEQUENCE [LARGE SCALE GENOMIC DNA]</scope>
    <source>
        <strain evidence="1 2">KACC 19118</strain>
    </source>
</reference>
<dbReference type="PANTHER" id="PTHR41368">
    <property type="entry name" value="PROTEIN YGHO"/>
    <property type="match status" value="1"/>
</dbReference>
<dbReference type="RefSeq" id="WP_341842802.1">
    <property type="nucleotide sequence ID" value="NZ_CP149792.1"/>
</dbReference>
<name>A0ABZ2ZBX1_9BACT</name>
<sequence>MSQMKIKPVNDETTARAFLQVHVTLNQDKEGWIQPLDKDIEDIFSPEKNKAFRFGEAIRWVMEDEQGRLTGRIAAFVNKRYKTMGDDFPVGGVGFFDCVDDQAAADLLFDTAKAWLAERGMEAMDGPINFGDRDRWWGLQVEGFVDPPFGMAYNPPYYKTLFENYGFLPFFHQICFGLDVQGTTLKSKFHARHAAIAADPAFEARHLRKDQLDKFAGDFVTVYNKAWAGHGGNKEMSREQAVLIFRKMKPVMDEEIVWFVYHNNEPIACWLNLPDLNQYFKHMHGKFGLLQKLQFLWLKMTGACRKFTGLVFGVVPEFQGKGVDSYMIVEGAKVIQPRKRYDQYEMQWVGDWNPKMLNVAESLGGFHSRKLTTFRYLFDRQREFKRHPMLQ</sequence>
<protein>
    <recommendedName>
        <fullName evidence="3">N-acetyltransferase domain-containing protein</fullName>
    </recommendedName>
</protein>
<proteinExistence type="predicted"/>
<dbReference type="Proteomes" id="UP001449657">
    <property type="component" value="Chromosome"/>
</dbReference>
<gene>
    <name evidence="1" type="ORF">WJU22_08460</name>
</gene>
<organism evidence="1 2">
    <name type="scientific">Chitinophaga caseinilytica</name>
    <dbReference type="NCBI Taxonomy" id="2267521"/>
    <lineage>
        <taxon>Bacteria</taxon>
        <taxon>Pseudomonadati</taxon>
        <taxon>Bacteroidota</taxon>
        <taxon>Chitinophagia</taxon>
        <taxon>Chitinophagales</taxon>
        <taxon>Chitinophagaceae</taxon>
        <taxon>Chitinophaga</taxon>
    </lineage>
</organism>